<comment type="caution">
    <text evidence="1">The sequence shown here is derived from an EMBL/GenBank/DDBJ whole genome shotgun (WGS) entry which is preliminary data.</text>
</comment>
<evidence type="ECO:0000313" key="2">
    <source>
        <dbReference type="Proteomes" id="UP000034516"/>
    </source>
</evidence>
<dbReference type="EMBL" id="LCCW01000007">
    <property type="protein sequence ID" value="KKS42789.1"/>
    <property type="molecule type" value="Genomic_DNA"/>
</dbReference>
<dbReference type="Gene3D" id="3.30.70.1150">
    <property type="entry name" value="ACT-like. Chain A, domain 2"/>
    <property type="match status" value="1"/>
</dbReference>
<dbReference type="AlphaFoldDB" id="A0A0G0Z1Z9"/>
<dbReference type="InterPro" id="IPR045865">
    <property type="entry name" value="ACT-like_dom_sf"/>
</dbReference>
<dbReference type="Pfam" id="PF21699">
    <property type="entry name" value="TM1266-like"/>
    <property type="match status" value="1"/>
</dbReference>
<dbReference type="InterPro" id="IPR023860">
    <property type="entry name" value="FeFe-hyd_TM1266"/>
</dbReference>
<dbReference type="InterPro" id="IPR027271">
    <property type="entry name" value="Acetolactate_synth/TF_NikR_C"/>
</dbReference>
<accession>A0A0G0Z1Z9</accession>
<evidence type="ECO:0000313" key="1">
    <source>
        <dbReference type="EMBL" id="KKS42789.1"/>
    </source>
</evidence>
<dbReference type="Proteomes" id="UP000034516">
    <property type="component" value="Unassembled WGS sequence"/>
</dbReference>
<dbReference type="SUPFAM" id="SSF55021">
    <property type="entry name" value="ACT-like"/>
    <property type="match status" value="1"/>
</dbReference>
<evidence type="ECO:0008006" key="3">
    <source>
        <dbReference type="Google" id="ProtNLM"/>
    </source>
</evidence>
<organism evidence="1 2">
    <name type="scientific">Candidatus Kuenenbacteria bacterium GW2011_GWA2_42_15</name>
    <dbReference type="NCBI Taxonomy" id="1618677"/>
    <lineage>
        <taxon>Bacteria</taxon>
        <taxon>Candidatus Kueneniibacteriota</taxon>
    </lineage>
</organism>
<gene>
    <name evidence="1" type="ORF">UV02_C0007G0005</name>
</gene>
<sequence>MPKKYLATLSLLIADRQVNIHRVNQILTANGHIIMSRLGVNPNTACLAHCLGLIILALAGEKIKIQKLATALSRLKGVKVKLFFMMSE</sequence>
<protein>
    <recommendedName>
        <fullName evidence="3">ACT domain-containing protein</fullName>
    </recommendedName>
</protein>
<reference evidence="1 2" key="1">
    <citation type="journal article" date="2015" name="Nature">
        <title>rRNA introns, odd ribosomes, and small enigmatic genomes across a large radiation of phyla.</title>
        <authorList>
            <person name="Brown C.T."/>
            <person name="Hug L.A."/>
            <person name="Thomas B.C."/>
            <person name="Sharon I."/>
            <person name="Castelle C.J."/>
            <person name="Singh A."/>
            <person name="Wilkins M.J."/>
            <person name="Williams K.H."/>
            <person name="Banfield J.F."/>
        </authorList>
    </citation>
    <scope>NUCLEOTIDE SEQUENCE [LARGE SCALE GENOMIC DNA]</scope>
</reference>
<name>A0A0G0Z1Z9_9BACT</name>
<proteinExistence type="predicted"/>